<organism evidence="7 8">
    <name type="scientific">Propionispira arboris</name>
    <dbReference type="NCBI Taxonomy" id="84035"/>
    <lineage>
        <taxon>Bacteria</taxon>
        <taxon>Bacillati</taxon>
        <taxon>Bacillota</taxon>
        <taxon>Negativicutes</taxon>
        <taxon>Selenomonadales</taxon>
        <taxon>Selenomonadaceae</taxon>
        <taxon>Propionispira</taxon>
    </lineage>
</organism>
<dbReference type="EMBL" id="FNZK01000003">
    <property type="protein sequence ID" value="SEJ10889.1"/>
    <property type="molecule type" value="Genomic_DNA"/>
</dbReference>
<comment type="pathway">
    <text evidence="1">Cofactor biosynthesis; adenosylcobalamin biosynthesis.</text>
</comment>
<evidence type="ECO:0000256" key="2">
    <source>
        <dbReference type="ARBA" id="ARBA00022573"/>
    </source>
</evidence>
<dbReference type="Pfam" id="PF13847">
    <property type="entry name" value="Methyltransf_31"/>
    <property type="match status" value="1"/>
</dbReference>
<keyword evidence="8" id="KW-1185">Reference proteome</keyword>
<dbReference type="InterPro" id="IPR014008">
    <property type="entry name" value="Cbl_synth_MTase_CbiT"/>
</dbReference>
<keyword evidence="5" id="KW-0949">S-adenosyl-L-methionine</keyword>
<dbReference type="NCBIfam" id="TIGR02469">
    <property type="entry name" value="CbiT"/>
    <property type="match status" value="1"/>
</dbReference>
<dbReference type="GO" id="GO:0008276">
    <property type="term" value="F:protein methyltransferase activity"/>
    <property type="evidence" value="ECO:0007669"/>
    <property type="project" value="InterPro"/>
</dbReference>
<reference evidence="7 8" key="1">
    <citation type="submission" date="2016-10" db="EMBL/GenBank/DDBJ databases">
        <authorList>
            <person name="de Groot N.N."/>
        </authorList>
    </citation>
    <scope>NUCLEOTIDE SEQUENCE [LARGE SCALE GENOMIC DNA]</scope>
    <source>
        <strain evidence="7 8">DSM 2179</strain>
    </source>
</reference>
<evidence type="ECO:0000256" key="1">
    <source>
        <dbReference type="ARBA" id="ARBA00004953"/>
    </source>
</evidence>
<dbReference type="RefSeq" id="WP_091829571.1">
    <property type="nucleotide sequence ID" value="NZ_FNZK01000003.1"/>
</dbReference>
<dbReference type="STRING" id="84035.SAMN05660742_103190"/>
<dbReference type="Proteomes" id="UP000199662">
    <property type="component" value="Unassembled WGS sequence"/>
</dbReference>
<dbReference type="GO" id="GO:0009236">
    <property type="term" value="P:cobalamin biosynthetic process"/>
    <property type="evidence" value="ECO:0007669"/>
    <property type="project" value="UniProtKB-UniPathway"/>
</dbReference>
<name>A0A1H6W1T5_9FIRM</name>
<dbReference type="AlphaFoldDB" id="A0A1H6W1T5"/>
<dbReference type="InterPro" id="IPR029063">
    <property type="entry name" value="SAM-dependent_MTases_sf"/>
</dbReference>
<proteinExistence type="predicted"/>
<keyword evidence="4 7" id="KW-0808">Transferase</keyword>
<protein>
    <submittedName>
        <fullName evidence="7">Cobalt-precorrin 7 C15-methyltransferase</fullName>
    </submittedName>
</protein>
<evidence type="ECO:0000256" key="3">
    <source>
        <dbReference type="ARBA" id="ARBA00022603"/>
    </source>
</evidence>
<dbReference type="GO" id="GO:0032259">
    <property type="term" value="P:methylation"/>
    <property type="evidence" value="ECO:0007669"/>
    <property type="project" value="UniProtKB-KW"/>
</dbReference>
<gene>
    <name evidence="7" type="ORF">SAMN05660742_103190</name>
</gene>
<evidence type="ECO:0000313" key="8">
    <source>
        <dbReference type="Proteomes" id="UP000199662"/>
    </source>
</evidence>
<dbReference type="CDD" id="cd02440">
    <property type="entry name" value="AdoMet_MTases"/>
    <property type="match status" value="1"/>
</dbReference>
<keyword evidence="2" id="KW-0169">Cobalamin biosynthesis</keyword>
<evidence type="ECO:0000313" key="7">
    <source>
        <dbReference type="EMBL" id="SEJ10889.1"/>
    </source>
</evidence>
<dbReference type="Gene3D" id="3.40.50.150">
    <property type="entry name" value="Vaccinia Virus protein VP39"/>
    <property type="match status" value="1"/>
</dbReference>
<evidence type="ECO:0000259" key="6">
    <source>
        <dbReference type="Pfam" id="PF13847"/>
    </source>
</evidence>
<evidence type="ECO:0000256" key="5">
    <source>
        <dbReference type="ARBA" id="ARBA00022691"/>
    </source>
</evidence>
<keyword evidence="3 7" id="KW-0489">Methyltransferase</keyword>
<dbReference type="PANTHER" id="PTHR43182">
    <property type="entry name" value="COBALT-PRECORRIN-6B C(15)-METHYLTRANSFERASE (DECARBOXYLATING)"/>
    <property type="match status" value="1"/>
</dbReference>
<dbReference type="InterPro" id="IPR025714">
    <property type="entry name" value="Methyltranfer_dom"/>
</dbReference>
<dbReference type="InterPro" id="IPR050714">
    <property type="entry name" value="Cobalamin_biosynth_MTase"/>
</dbReference>
<feature type="domain" description="Methyltransferase" evidence="6">
    <location>
        <begin position="35"/>
        <end position="154"/>
    </location>
</feature>
<accession>A0A1H6W1T5</accession>
<dbReference type="SUPFAM" id="SSF53335">
    <property type="entry name" value="S-adenosyl-L-methionine-dependent methyltransferases"/>
    <property type="match status" value="1"/>
</dbReference>
<sequence length="195" mass="21458">MTHMIGIADDEFIRGNIPMTKQEIRILTLTKAKIKRTDTILDIGAGTGSLSIEAALLADQGKVFAVEQKVEGIELIHKNATKFAVENLTTIEGAAPQALSEIPPCDVIFIGGSGKYLVDILNRCDSLLKPDGRLILNCITIQTLYESIVYMKQHSSYTYEAIQVQVTRLNKVGPYDMAQALNPIHIITCQKNSKI</sequence>
<dbReference type="UniPathway" id="UPA00148"/>
<dbReference type="PANTHER" id="PTHR43182:SF1">
    <property type="entry name" value="COBALT-PRECORRIN-7 C(5)-METHYLTRANSFERASE"/>
    <property type="match status" value="1"/>
</dbReference>
<evidence type="ECO:0000256" key="4">
    <source>
        <dbReference type="ARBA" id="ARBA00022679"/>
    </source>
</evidence>